<organism evidence="1 2">
    <name type="scientific">Streptacidiphilus fuscans</name>
    <dbReference type="NCBI Taxonomy" id="2789292"/>
    <lineage>
        <taxon>Bacteria</taxon>
        <taxon>Bacillati</taxon>
        <taxon>Actinomycetota</taxon>
        <taxon>Actinomycetes</taxon>
        <taxon>Kitasatosporales</taxon>
        <taxon>Streptomycetaceae</taxon>
        <taxon>Streptacidiphilus</taxon>
    </lineage>
</organism>
<sequence length="64" mass="6446">MCQHTPSCPSPDSADRQAAAVVASHPAQGWAGLCIGILVFEDTGEVLPDGKAVAPHRPPTAAAA</sequence>
<keyword evidence="2" id="KW-1185">Reference proteome</keyword>
<reference evidence="1" key="1">
    <citation type="submission" date="2020-11" db="EMBL/GenBank/DDBJ databases">
        <title>Isolation and identification of active actinomycetes.</title>
        <authorList>
            <person name="Yu B."/>
        </authorList>
    </citation>
    <scope>NUCLEOTIDE SEQUENCE</scope>
    <source>
        <strain evidence="1">NEAU-YB345</strain>
    </source>
</reference>
<comment type="caution">
    <text evidence="1">The sequence shown here is derived from an EMBL/GenBank/DDBJ whole genome shotgun (WGS) entry which is preliminary data.</text>
</comment>
<name>A0A931B808_9ACTN</name>
<accession>A0A931B808</accession>
<evidence type="ECO:0000313" key="2">
    <source>
        <dbReference type="Proteomes" id="UP000657385"/>
    </source>
</evidence>
<dbReference type="Proteomes" id="UP000657385">
    <property type="component" value="Unassembled WGS sequence"/>
</dbReference>
<dbReference type="EMBL" id="JADPRT010000013">
    <property type="protein sequence ID" value="MBF9071831.1"/>
    <property type="molecule type" value="Genomic_DNA"/>
</dbReference>
<dbReference type="InterPro" id="IPR046041">
    <property type="entry name" value="DUF5999"/>
</dbReference>
<proteinExistence type="predicted"/>
<gene>
    <name evidence="1" type="ORF">I2501_27790</name>
</gene>
<dbReference type="Pfam" id="PF19462">
    <property type="entry name" value="DUF5999"/>
    <property type="match status" value="1"/>
</dbReference>
<dbReference type="AlphaFoldDB" id="A0A931B808"/>
<protein>
    <submittedName>
        <fullName evidence="1">Uncharacterized protein</fullName>
    </submittedName>
</protein>
<evidence type="ECO:0000313" key="1">
    <source>
        <dbReference type="EMBL" id="MBF9071831.1"/>
    </source>
</evidence>
<dbReference type="RefSeq" id="WP_196196994.1">
    <property type="nucleotide sequence ID" value="NZ_JADPRT010000013.1"/>
</dbReference>